<comment type="caution">
    <text evidence="2">The sequence shown here is derived from an EMBL/GenBank/DDBJ whole genome shotgun (WGS) entry which is preliminary data.</text>
</comment>
<feature type="region of interest" description="Disordered" evidence="1">
    <location>
        <begin position="26"/>
        <end position="60"/>
    </location>
</feature>
<organism evidence="2 3">
    <name type="scientific">Suillus placidus</name>
    <dbReference type="NCBI Taxonomy" id="48579"/>
    <lineage>
        <taxon>Eukaryota</taxon>
        <taxon>Fungi</taxon>
        <taxon>Dikarya</taxon>
        <taxon>Basidiomycota</taxon>
        <taxon>Agaricomycotina</taxon>
        <taxon>Agaricomycetes</taxon>
        <taxon>Agaricomycetidae</taxon>
        <taxon>Boletales</taxon>
        <taxon>Suillineae</taxon>
        <taxon>Suillaceae</taxon>
        <taxon>Suillus</taxon>
    </lineage>
</organism>
<proteinExistence type="predicted"/>
<reference evidence="2" key="1">
    <citation type="journal article" date="2020" name="New Phytol.">
        <title>Comparative genomics reveals dynamic genome evolution in host specialist ectomycorrhizal fungi.</title>
        <authorList>
            <person name="Lofgren L.A."/>
            <person name="Nguyen N.H."/>
            <person name="Vilgalys R."/>
            <person name="Ruytinx J."/>
            <person name="Liao H.L."/>
            <person name="Branco S."/>
            <person name="Kuo A."/>
            <person name="LaButti K."/>
            <person name="Lipzen A."/>
            <person name="Andreopoulos W."/>
            <person name="Pangilinan J."/>
            <person name="Riley R."/>
            <person name="Hundley H."/>
            <person name="Na H."/>
            <person name="Barry K."/>
            <person name="Grigoriev I.V."/>
            <person name="Stajich J.E."/>
            <person name="Kennedy P.G."/>
        </authorList>
    </citation>
    <scope>NUCLEOTIDE SEQUENCE</scope>
    <source>
        <strain evidence="2">DOB743</strain>
    </source>
</reference>
<feature type="compositionally biased region" description="Low complexity" evidence="1">
    <location>
        <begin position="32"/>
        <end position="46"/>
    </location>
</feature>
<name>A0A9P7A170_9AGAM</name>
<evidence type="ECO:0000313" key="3">
    <source>
        <dbReference type="Proteomes" id="UP000714275"/>
    </source>
</evidence>
<evidence type="ECO:0000256" key="1">
    <source>
        <dbReference type="SAM" id="MobiDB-lite"/>
    </source>
</evidence>
<evidence type="ECO:0000313" key="2">
    <source>
        <dbReference type="EMBL" id="KAG1779847.1"/>
    </source>
</evidence>
<protein>
    <submittedName>
        <fullName evidence="2">Uncharacterized protein</fullName>
    </submittedName>
</protein>
<gene>
    <name evidence="2" type="ORF">EV702DRAFT_1194598</name>
</gene>
<feature type="compositionally biased region" description="Polar residues" evidence="1">
    <location>
        <begin position="47"/>
        <end position="59"/>
    </location>
</feature>
<feature type="region of interest" description="Disordered" evidence="1">
    <location>
        <begin position="73"/>
        <end position="93"/>
    </location>
</feature>
<keyword evidence="3" id="KW-1185">Reference proteome</keyword>
<dbReference type="AlphaFoldDB" id="A0A9P7A170"/>
<dbReference type="OrthoDB" id="2692162at2759"/>
<dbReference type="EMBL" id="JABBWD010000010">
    <property type="protein sequence ID" value="KAG1779847.1"/>
    <property type="molecule type" value="Genomic_DNA"/>
</dbReference>
<accession>A0A9P7A170</accession>
<dbReference type="Proteomes" id="UP000714275">
    <property type="component" value="Unassembled WGS sequence"/>
</dbReference>
<sequence>MVDLQPFPHSMLPFLAQTTPAIWRSTTPRTCSKTPATAPSNAPSATQSRAQTHSQSCGASCTPAIPAVTTPKVQSRGRSKTITAKKAPAPAPAPAVPSLSYAVPCAALNVPIADLHSMTIAIRDAAARIAILEARVQEQDGKIDTLQCLHESLRRKVVDRHPSFPLPDSPGNATFLLDQSVDTPSMSPLPSALPNLINLDMGVMEPTSLKVEDESTMVGLMFELSQVQPEDPQSSSEIVVLDDPVNLLPEYNSVDEEMDVEVKVEPSGEEVEMAT</sequence>